<feature type="region of interest" description="Disordered" evidence="1">
    <location>
        <begin position="543"/>
        <end position="563"/>
    </location>
</feature>
<proteinExistence type="predicted"/>
<dbReference type="Proteomes" id="UP001180551">
    <property type="component" value="Unassembled WGS sequence"/>
</dbReference>
<feature type="compositionally biased region" description="Polar residues" evidence="1">
    <location>
        <begin position="546"/>
        <end position="562"/>
    </location>
</feature>
<evidence type="ECO:0000259" key="2">
    <source>
        <dbReference type="PROSITE" id="PS50104"/>
    </source>
</evidence>
<dbReference type="SUPFAM" id="SSF52200">
    <property type="entry name" value="Toll/Interleukin receptor TIR domain"/>
    <property type="match status" value="1"/>
</dbReference>
<dbReference type="PROSITE" id="PS50104">
    <property type="entry name" value="TIR"/>
    <property type="match status" value="1"/>
</dbReference>
<dbReference type="Gene3D" id="3.40.50.10140">
    <property type="entry name" value="Toll/interleukin-1 receptor homology (TIR) domain"/>
    <property type="match status" value="1"/>
</dbReference>
<dbReference type="EMBL" id="JAVRFE010000090">
    <property type="protein sequence ID" value="MDT0461087.1"/>
    <property type="molecule type" value="Genomic_DNA"/>
</dbReference>
<name>A0ABU2TJG7_9ACTN</name>
<dbReference type="PANTHER" id="PTHR47691">
    <property type="entry name" value="REGULATOR-RELATED"/>
    <property type="match status" value="1"/>
</dbReference>
<dbReference type="Pfam" id="PF13676">
    <property type="entry name" value="TIR_2"/>
    <property type="match status" value="1"/>
</dbReference>
<dbReference type="InterPro" id="IPR035897">
    <property type="entry name" value="Toll_tir_struct_dom_sf"/>
</dbReference>
<dbReference type="InterPro" id="IPR000157">
    <property type="entry name" value="TIR_dom"/>
</dbReference>
<dbReference type="SUPFAM" id="SSF52540">
    <property type="entry name" value="P-loop containing nucleoside triphosphate hydrolases"/>
    <property type="match status" value="1"/>
</dbReference>
<reference evidence="3" key="1">
    <citation type="submission" date="2024-05" db="EMBL/GenBank/DDBJ databases">
        <title>30 novel species of actinomycetes from the DSMZ collection.</title>
        <authorList>
            <person name="Nouioui I."/>
        </authorList>
    </citation>
    <scope>NUCLEOTIDE SEQUENCE</scope>
    <source>
        <strain evidence="3">DSM 41527</strain>
    </source>
</reference>
<dbReference type="RefSeq" id="WP_311628001.1">
    <property type="nucleotide sequence ID" value="NZ_JAVRFE010000090.1"/>
</dbReference>
<comment type="caution">
    <text evidence="3">The sequence shown here is derived from an EMBL/GenBank/DDBJ whole genome shotgun (WGS) entry which is preliminary data.</text>
</comment>
<dbReference type="InterPro" id="IPR027417">
    <property type="entry name" value="P-loop_NTPase"/>
</dbReference>
<keyword evidence="4" id="KW-1185">Reference proteome</keyword>
<gene>
    <name evidence="3" type="ORF">RM550_36190</name>
</gene>
<accession>A0ABU2TJG7</accession>
<evidence type="ECO:0000313" key="4">
    <source>
        <dbReference type="Proteomes" id="UP001180551"/>
    </source>
</evidence>
<evidence type="ECO:0000256" key="1">
    <source>
        <dbReference type="SAM" id="MobiDB-lite"/>
    </source>
</evidence>
<dbReference type="Gene3D" id="3.40.50.300">
    <property type="entry name" value="P-loop containing nucleotide triphosphate hydrolases"/>
    <property type="match status" value="1"/>
</dbReference>
<protein>
    <submittedName>
        <fullName evidence="3">Toll/interleukin-1 receptor domain-containing protein</fullName>
    </submittedName>
</protein>
<feature type="domain" description="TIR" evidence="2">
    <location>
        <begin position="8"/>
        <end position="150"/>
    </location>
</feature>
<evidence type="ECO:0000313" key="3">
    <source>
        <dbReference type="EMBL" id="MDT0461087.1"/>
    </source>
</evidence>
<dbReference type="PANTHER" id="PTHR47691:SF3">
    <property type="entry name" value="HTH-TYPE TRANSCRIPTIONAL REGULATOR RV0890C-RELATED"/>
    <property type="match status" value="1"/>
</dbReference>
<sequence length="704" mass="77132">MDRQQREAEWDVFVSYSRSDADLVVPLARALRHRGLRVFVDDTAVEDFAGITATISHALARSKALLALYSEEYPRRRACQWELTYAFQAGQREGDPRRRILIINPERTADHVHPLELRDARHWPGIRGEGAAGLLAARVSAYVEELAGPLGCAPGPAQPTWLPAPMPSGSRWFTGRLAEQWHLHTALHRHRAPLVSRAGQGRAAVVRGMPGIGKSLLAQEYALQFASSFPGGIYWFDLHTTAPDAAGHTLDRYFRQVRTVASALGIHAGTESLPALLSHLSLALGERNLPFLWVLDGIPDGLSHEQLALLYGPHMLAATLLTTRSRHYGRSAEPLDLGPLPDPDAYDLLVSRRRPTSRKEQEVAMDILDDLGGHPVALDLVAERMAHENAARLRRLLHSNSTDALLRWERATASGRSATRPPLPSALLPRSIKTRAPADDVLRMLAVVHPTALGEGPMEQALSRVDGLRPAEAAHRVAEGTDNLIGEGTVRPPSPGDHAWSIHPLVARAVRRHDEDITRQEDLRQALLSVLVESWKAPMLEARSAPTMSQESPVRSQPPSSSHDVERVVAFDLQVELALRVGVQPLADGQGSLREALTSLHSVFTTARDGLHRLGPQASASRLPQLVAGLVNDLLRPFLSTWHPALEVHEATRPVTMSSIEHERNWERAAEMRGALAALREPLTDITVSLGELSGADLLTAVAE</sequence>
<organism evidence="3 4">
    <name type="scientific">Streptomyces mooreae</name>
    <dbReference type="NCBI Taxonomy" id="3075523"/>
    <lineage>
        <taxon>Bacteria</taxon>
        <taxon>Bacillati</taxon>
        <taxon>Actinomycetota</taxon>
        <taxon>Actinomycetes</taxon>
        <taxon>Kitasatosporales</taxon>
        <taxon>Streptomycetaceae</taxon>
        <taxon>Streptomyces</taxon>
    </lineage>
</organism>
<keyword evidence="3" id="KW-0675">Receptor</keyword>